<evidence type="ECO:0000313" key="9">
    <source>
        <dbReference type="EMBL" id="ADA66911.1"/>
    </source>
</evidence>
<keyword evidence="7" id="KW-0812">Transmembrane</keyword>
<keyword evidence="7" id="KW-0472">Membrane</keyword>
<feature type="domain" description="Histidine kinase" evidence="8">
    <location>
        <begin position="286"/>
        <end position="465"/>
    </location>
</feature>
<feature type="transmembrane region" description="Helical" evidence="7">
    <location>
        <begin position="42"/>
        <end position="64"/>
    </location>
</feature>
<evidence type="ECO:0000256" key="7">
    <source>
        <dbReference type="SAM" id="Phobius"/>
    </source>
</evidence>
<proteinExistence type="predicted"/>
<evidence type="ECO:0000256" key="5">
    <source>
        <dbReference type="ARBA" id="ARBA00023012"/>
    </source>
</evidence>
<dbReference type="RefSeq" id="WP_012896166.1">
    <property type="nucleotide sequence ID" value="NC_013642.1"/>
</dbReference>
<evidence type="ECO:0000256" key="1">
    <source>
        <dbReference type="ARBA" id="ARBA00000085"/>
    </source>
</evidence>
<sequence>MVVMYFFFPETTNVVVVSVLNFVALFLSFFTHYTSSRKDEDLNVLTFSCLLSSLFSLFFLRVFLMNPENAWMFLSSSKLILAEGSFLFLIGKKKNYFKWLVVLTFVILFAVSVLRFNLVFYFESVSLALFSLLLLIKKPQATLLSVSLFLYSISSIFFYFFRSAYPYHVTSGSIFLMWHFVKKYVETPKKEAEKLSKELGIPPERISSVVTNLYNFLIEVLRIIPEILREEDQNRVREIFNKYFSQELSSCFPELRDTFSNFVEEYVSFLEEKQKFQDMYVVLTKNLAHNLKNPVNAIYVSAQLLKRQFPETSPVVRNIEKLCHEMTEEIERILKASIGRNEVLRKDDLEKALEPLLEMARLKNLETDIEMEFDELEIDRDAFLALVTNLFSNAVKYTPSGRVALKIEKKNDKINLRVSDTGPGLKEQNGFGLFTVKKLVNYLNGSMEVIKKDGTTFIITLPLRRDKNDSTDRRG</sequence>
<dbReference type="Pfam" id="PF02518">
    <property type="entry name" value="HATPase_c"/>
    <property type="match status" value="1"/>
</dbReference>
<feature type="coiled-coil region" evidence="6">
    <location>
        <begin position="316"/>
        <end position="379"/>
    </location>
</feature>
<dbReference type="Proteomes" id="UP000000940">
    <property type="component" value="Chromosome"/>
</dbReference>
<evidence type="ECO:0000256" key="3">
    <source>
        <dbReference type="ARBA" id="ARBA00022679"/>
    </source>
</evidence>
<dbReference type="AlphaFoldDB" id="D2C7H5"/>
<evidence type="ECO:0000256" key="4">
    <source>
        <dbReference type="ARBA" id="ARBA00022777"/>
    </source>
</evidence>
<dbReference type="HOGENOM" id="CLU_574826_0_0_0"/>
<comment type="catalytic activity">
    <reaction evidence="1">
        <text>ATP + protein L-histidine = ADP + protein N-phospho-L-histidine.</text>
        <dbReference type="EC" id="2.7.13.3"/>
    </reaction>
</comment>
<dbReference type="GO" id="GO:0000155">
    <property type="term" value="F:phosphorelay sensor kinase activity"/>
    <property type="evidence" value="ECO:0007669"/>
    <property type="project" value="InterPro"/>
</dbReference>
<dbReference type="InterPro" id="IPR036890">
    <property type="entry name" value="HATPase_C_sf"/>
</dbReference>
<feature type="transmembrane region" description="Helical" evidence="7">
    <location>
        <begin position="143"/>
        <end position="161"/>
    </location>
</feature>
<dbReference type="Gene3D" id="3.30.565.10">
    <property type="entry name" value="Histidine kinase-like ATPase, C-terminal domain"/>
    <property type="match status" value="1"/>
</dbReference>
<keyword evidence="7" id="KW-1133">Transmembrane helix</keyword>
<dbReference type="SUPFAM" id="SSF55874">
    <property type="entry name" value="ATPase domain of HSP90 chaperone/DNA topoisomerase II/histidine kinase"/>
    <property type="match status" value="1"/>
</dbReference>
<dbReference type="PANTHER" id="PTHR43711">
    <property type="entry name" value="TWO-COMPONENT HISTIDINE KINASE"/>
    <property type="match status" value="1"/>
</dbReference>
<dbReference type="PROSITE" id="PS50109">
    <property type="entry name" value="HIS_KIN"/>
    <property type="match status" value="1"/>
</dbReference>
<gene>
    <name evidence="9" type="ordered locus">Tnap_0817</name>
</gene>
<keyword evidence="3" id="KW-0808">Transferase</keyword>
<dbReference type="PANTHER" id="PTHR43711:SF1">
    <property type="entry name" value="HISTIDINE KINASE 1"/>
    <property type="match status" value="1"/>
</dbReference>
<evidence type="ECO:0000256" key="2">
    <source>
        <dbReference type="ARBA" id="ARBA00012438"/>
    </source>
</evidence>
<name>D2C7H5_THEP2</name>
<dbReference type="Gene3D" id="1.10.287.130">
    <property type="match status" value="1"/>
</dbReference>
<keyword evidence="10" id="KW-1185">Reference proteome</keyword>
<dbReference type="EC" id="2.7.13.3" evidence="2"/>
<dbReference type="InterPro" id="IPR003661">
    <property type="entry name" value="HisK_dim/P_dom"/>
</dbReference>
<keyword evidence="6" id="KW-0175">Coiled coil</keyword>
<feature type="transmembrane region" description="Helical" evidence="7">
    <location>
        <begin position="12"/>
        <end position="30"/>
    </location>
</feature>
<dbReference type="CDD" id="cd00082">
    <property type="entry name" value="HisKA"/>
    <property type="match status" value="1"/>
</dbReference>
<feature type="transmembrane region" description="Helical" evidence="7">
    <location>
        <begin position="96"/>
        <end position="113"/>
    </location>
</feature>
<feature type="transmembrane region" description="Helical" evidence="7">
    <location>
        <begin position="119"/>
        <end position="136"/>
    </location>
</feature>
<evidence type="ECO:0000256" key="6">
    <source>
        <dbReference type="SAM" id="Coils"/>
    </source>
</evidence>
<dbReference type="EMBL" id="CP001839">
    <property type="protein sequence ID" value="ADA66911.1"/>
    <property type="molecule type" value="Genomic_DNA"/>
</dbReference>
<dbReference type="KEGG" id="tnp:Tnap_0817"/>
<accession>D2C7H5</accession>
<reference evidence="9 10" key="1">
    <citation type="submission" date="2009-12" db="EMBL/GenBank/DDBJ databases">
        <title>Complete sequence of Thermotoga petrophila RKU-1.</title>
        <authorList>
            <consortium name="US DOE Joint Genome Institute"/>
            <person name="Lucas S."/>
            <person name="Copeland A."/>
            <person name="Lapidus A."/>
            <person name="Glavina del Rio T."/>
            <person name="Dalin E."/>
            <person name="Tice H."/>
            <person name="Bruce D."/>
            <person name="Goodwin L."/>
            <person name="Pitluck S."/>
            <person name="Munk A.C."/>
            <person name="Brettin T."/>
            <person name="Detter J.C."/>
            <person name="Han C."/>
            <person name="Tapia R."/>
            <person name="Larimer F."/>
            <person name="Land M."/>
            <person name="Hauser L."/>
            <person name="Kyrpides N."/>
            <person name="Mikhailova N."/>
            <person name="Nelson K.E."/>
            <person name="Gogarten J.P."/>
            <person name="Noll K.M."/>
        </authorList>
    </citation>
    <scope>NUCLEOTIDE SEQUENCE [LARGE SCALE GENOMIC DNA]</scope>
    <source>
        <strain evidence="10">ATCC BAA-489 / DSM 13996 / JCM 10882 / RKU-10</strain>
    </source>
</reference>
<keyword evidence="4 9" id="KW-0418">Kinase</keyword>
<evidence type="ECO:0000259" key="8">
    <source>
        <dbReference type="PROSITE" id="PS50109"/>
    </source>
</evidence>
<organism evidence="9 10">
    <name type="scientific">Thermotoga petrophila (strain ATCC BAA-489 / DSM 13996 / JCM 10882 / RKU-10)</name>
    <name type="common">Thermotoga naphthophila</name>
    <dbReference type="NCBI Taxonomy" id="590168"/>
    <lineage>
        <taxon>Bacteria</taxon>
        <taxon>Thermotogati</taxon>
        <taxon>Thermotogota</taxon>
        <taxon>Thermotogae</taxon>
        <taxon>Thermotogales</taxon>
        <taxon>Thermotogaceae</taxon>
        <taxon>Thermotoga</taxon>
    </lineage>
</organism>
<keyword evidence="5" id="KW-0902">Two-component regulatory system</keyword>
<dbReference type="InterPro" id="IPR050736">
    <property type="entry name" value="Sensor_HK_Regulatory"/>
</dbReference>
<dbReference type="SMART" id="SM00387">
    <property type="entry name" value="HATPase_c"/>
    <property type="match status" value="1"/>
</dbReference>
<protein>
    <recommendedName>
        <fullName evidence="2">histidine kinase</fullName>
        <ecNumber evidence="2">2.7.13.3</ecNumber>
    </recommendedName>
</protein>
<evidence type="ECO:0000313" key="10">
    <source>
        <dbReference type="Proteomes" id="UP000000940"/>
    </source>
</evidence>
<dbReference type="InterPro" id="IPR003594">
    <property type="entry name" value="HATPase_dom"/>
</dbReference>
<dbReference type="InterPro" id="IPR005467">
    <property type="entry name" value="His_kinase_dom"/>
</dbReference>